<dbReference type="RefSeq" id="WP_083265416.1">
    <property type="nucleotide sequence ID" value="NZ_LYBW01000062.1"/>
</dbReference>
<evidence type="ECO:0000259" key="4">
    <source>
        <dbReference type="Pfam" id="PF01420"/>
    </source>
</evidence>
<dbReference type="CDD" id="cd17517">
    <property type="entry name" value="RMtype1_S_EcoKI_StySPI-TRD2-CR2_like"/>
    <property type="match status" value="1"/>
</dbReference>
<dbReference type="GO" id="GO:0009307">
    <property type="term" value="P:DNA restriction-modification system"/>
    <property type="evidence" value="ECO:0007669"/>
    <property type="project" value="UniProtKB-KW"/>
</dbReference>
<dbReference type="AlphaFoldDB" id="A0A1E3V620"/>
<dbReference type="Pfam" id="PF01420">
    <property type="entry name" value="Methylase_S"/>
    <property type="match status" value="2"/>
</dbReference>
<evidence type="ECO:0000256" key="1">
    <source>
        <dbReference type="ARBA" id="ARBA00010923"/>
    </source>
</evidence>
<dbReference type="CDD" id="cd17256">
    <property type="entry name" value="RMtype1_S_EcoJA65PI-TRD1-CR1_like"/>
    <property type="match status" value="1"/>
</dbReference>
<dbReference type="Gene3D" id="3.90.220.20">
    <property type="entry name" value="DNA methylase specificity domains"/>
    <property type="match status" value="2"/>
</dbReference>
<keyword evidence="6" id="KW-1185">Reference proteome</keyword>
<evidence type="ECO:0000313" key="5">
    <source>
        <dbReference type="EMBL" id="ODR88867.1"/>
    </source>
</evidence>
<dbReference type="Proteomes" id="UP000094342">
    <property type="component" value="Unassembled WGS sequence"/>
</dbReference>
<dbReference type="SUPFAM" id="SSF116734">
    <property type="entry name" value="DNA methylase specificity domain"/>
    <property type="match status" value="2"/>
</dbReference>
<dbReference type="InterPro" id="IPR044946">
    <property type="entry name" value="Restrct_endonuc_typeI_TRD_sf"/>
</dbReference>
<dbReference type="InterPro" id="IPR000055">
    <property type="entry name" value="Restrct_endonuc_typeI_TRD"/>
</dbReference>
<feature type="domain" description="Type I restriction modification DNA specificity" evidence="4">
    <location>
        <begin position="303"/>
        <end position="385"/>
    </location>
</feature>
<evidence type="ECO:0000256" key="2">
    <source>
        <dbReference type="ARBA" id="ARBA00022747"/>
    </source>
</evidence>
<reference evidence="6" key="1">
    <citation type="submission" date="2016-05" db="EMBL/GenBank/DDBJ databases">
        <authorList>
            <person name="Li Y."/>
        </authorList>
    </citation>
    <scope>NUCLEOTIDE SEQUENCE [LARGE SCALE GENOMIC DNA]</scope>
    <source>
        <strain evidence="6">YIC4027</strain>
    </source>
</reference>
<accession>A0A1E3V620</accession>
<dbReference type="GO" id="GO:0003677">
    <property type="term" value="F:DNA binding"/>
    <property type="evidence" value="ECO:0007669"/>
    <property type="project" value="UniProtKB-KW"/>
</dbReference>
<proteinExistence type="inferred from homology"/>
<dbReference type="InterPro" id="IPR051212">
    <property type="entry name" value="Type-I_RE_S_subunit"/>
</dbReference>
<dbReference type="EMBL" id="LYBW01000062">
    <property type="protein sequence ID" value="ODR88867.1"/>
    <property type="molecule type" value="Genomic_DNA"/>
</dbReference>
<evidence type="ECO:0000256" key="3">
    <source>
        <dbReference type="ARBA" id="ARBA00023125"/>
    </source>
</evidence>
<organism evidence="5 6">
    <name type="scientific">Sinorhizobium alkalisoli</name>
    <dbReference type="NCBI Taxonomy" id="1752398"/>
    <lineage>
        <taxon>Bacteria</taxon>
        <taxon>Pseudomonadati</taxon>
        <taxon>Pseudomonadota</taxon>
        <taxon>Alphaproteobacteria</taxon>
        <taxon>Hyphomicrobiales</taxon>
        <taxon>Rhizobiaceae</taxon>
        <taxon>Sinorhizobium/Ensifer group</taxon>
        <taxon>Sinorhizobium</taxon>
    </lineage>
</organism>
<comment type="similarity">
    <text evidence="1">Belongs to the type-I restriction system S methylase family.</text>
</comment>
<dbReference type="PANTHER" id="PTHR43140">
    <property type="entry name" value="TYPE-1 RESTRICTION ENZYME ECOKI SPECIFICITY PROTEIN"/>
    <property type="match status" value="1"/>
</dbReference>
<dbReference type="PANTHER" id="PTHR43140:SF1">
    <property type="entry name" value="TYPE I RESTRICTION ENZYME ECOKI SPECIFICITY SUBUNIT"/>
    <property type="match status" value="1"/>
</dbReference>
<gene>
    <name evidence="5" type="ORF">A8M32_20475</name>
</gene>
<evidence type="ECO:0000313" key="6">
    <source>
        <dbReference type="Proteomes" id="UP000094342"/>
    </source>
</evidence>
<feature type="domain" description="Type I restriction modification DNA specificity" evidence="4">
    <location>
        <begin position="5"/>
        <end position="182"/>
    </location>
</feature>
<dbReference type="OrthoDB" id="164285at2"/>
<dbReference type="STRING" id="1752398.A8M32_20475"/>
<sequence>MSGLPRGWVEATLGEVATKIGSGATPTGGEQSYQSTGIPLIRSLNVHFDGVREEGLAFLDDMQAAKLDNVIVQENDVLLNITGASIGRVAIAPSVYSGARVNQHVSIIRLVKDVVPRFVSSFLASPSAQDFITRENYGATRQALTKAMIEGFAFPLPPLAEQKRIVAKLDALNAKPTRARTELARIETLVSRYKQAVLSKAFSGELTSSEVSSWLMSTLGELAVDVRYGTAEKCAFAPELTPVLRIPNVADGRIDLSDLKHASFNEKELKKLALVEGDLLVIRSNGSVDLVGRSAVVNAAAAGMLFAGYLIRIRLDLKKALPQFVQHWMQSSAVRRAIENAAKSTSGVNNVNSQQLQALKLQLPPLEEQQEIVRRIESAFAKIDCLAAEARRALELVGRLDEAILAKAFRGELVPQDEGDEPAEKLLERIRAERAAAPKAKRGRGPR</sequence>
<comment type="caution">
    <text evidence="5">The sequence shown here is derived from an EMBL/GenBank/DDBJ whole genome shotgun (WGS) entry which is preliminary data.</text>
</comment>
<keyword evidence="3" id="KW-0238">DNA-binding</keyword>
<keyword evidence="2" id="KW-0680">Restriction system</keyword>
<protein>
    <recommendedName>
        <fullName evidence="4">Type I restriction modification DNA specificity domain-containing protein</fullName>
    </recommendedName>
</protein>
<name>A0A1E3V620_9HYPH</name>